<dbReference type="GO" id="GO:0000492">
    <property type="term" value="P:box C/D snoRNP assembly"/>
    <property type="evidence" value="ECO:0007669"/>
    <property type="project" value="TreeGrafter"/>
</dbReference>
<organism evidence="6 7">
    <name type="scientific">Homarus americanus</name>
    <name type="common">American lobster</name>
    <dbReference type="NCBI Taxonomy" id="6706"/>
    <lineage>
        <taxon>Eukaryota</taxon>
        <taxon>Metazoa</taxon>
        <taxon>Ecdysozoa</taxon>
        <taxon>Arthropoda</taxon>
        <taxon>Crustacea</taxon>
        <taxon>Multicrustacea</taxon>
        <taxon>Malacostraca</taxon>
        <taxon>Eumalacostraca</taxon>
        <taxon>Eucarida</taxon>
        <taxon>Decapoda</taxon>
        <taxon>Pleocyemata</taxon>
        <taxon>Astacidea</taxon>
        <taxon>Nephropoidea</taxon>
        <taxon>Nephropidae</taxon>
        <taxon>Homarus</taxon>
    </lineage>
</organism>
<evidence type="ECO:0000256" key="1">
    <source>
        <dbReference type="ARBA" id="ARBA00008511"/>
    </source>
</evidence>
<accession>A0A8J5MXS6</accession>
<dbReference type="GO" id="GO:0097255">
    <property type="term" value="C:R2TP complex"/>
    <property type="evidence" value="ECO:0007669"/>
    <property type="project" value="TreeGrafter"/>
</dbReference>
<gene>
    <name evidence="6" type="primary">pih1d1-L</name>
    <name evidence="6" type="ORF">Hamer_G012976</name>
</gene>
<evidence type="ECO:0000313" key="7">
    <source>
        <dbReference type="Proteomes" id="UP000747542"/>
    </source>
</evidence>
<dbReference type="GO" id="GO:1990904">
    <property type="term" value="C:ribonucleoprotein complex"/>
    <property type="evidence" value="ECO:0007669"/>
    <property type="project" value="TreeGrafter"/>
</dbReference>
<comment type="caution">
    <text evidence="6">The sequence shown here is derived from an EMBL/GenBank/DDBJ whole genome shotgun (WGS) entry which is preliminary data.</text>
</comment>
<dbReference type="PANTHER" id="PTHR22997">
    <property type="entry name" value="PIH1 DOMAIN-CONTAINING PROTEIN 1"/>
    <property type="match status" value="1"/>
</dbReference>
<dbReference type="InterPro" id="IPR050734">
    <property type="entry name" value="PIH1/Kintoun_subfamily"/>
</dbReference>
<dbReference type="GO" id="GO:0005737">
    <property type="term" value="C:cytoplasm"/>
    <property type="evidence" value="ECO:0007669"/>
    <property type="project" value="TreeGrafter"/>
</dbReference>
<dbReference type="Proteomes" id="UP000747542">
    <property type="component" value="Unassembled WGS sequence"/>
</dbReference>
<comment type="similarity">
    <text evidence="1">Belongs to the PIH1 family.</text>
</comment>
<feature type="domain" description="PIH1 N-terminal" evidence="4">
    <location>
        <begin position="8"/>
        <end position="141"/>
    </location>
</feature>
<dbReference type="Pfam" id="PF18201">
    <property type="entry name" value="PIH1_CS"/>
    <property type="match status" value="1"/>
</dbReference>
<evidence type="ECO:0000256" key="3">
    <source>
        <dbReference type="ARBA" id="ARBA00046233"/>
    </source>
</evidence>
<dbReference type="InterPro" id="IPR012981">
    <property type="entry name" value="PIH1_N"/>
</dbReference>
<dbReference type="AlphaFoldDB" id="A0A8J5MXS6"/>
<keyword evidence="7" id="KW-1185">Reference proteome</keyword>
<dbReference type="EMBL" id="JAHLQT010021643">
    <property type="protein sequence ID" value="KAG7167511.1"/>
    <property type="molecule type" value="Genomic_DNA"/>
</dbReference>
<dbReference type="InterPro" id="IPR041442">
    <property type="entry name" value="PIH1D1/2/3_CS-like"/>
</dbReference>
<evidence type="ECO:0000256" key="2">
    <source>
        <dbReference type="ARBA" id="ARBA00040540"/>
    </source>
</evidence>
<evidence type="ECO:0000259" key="4">
    <source>
        <dbReference type="Pfam" id="PF08190"/>
    </source>
</evidence>
<dbReference type="PANTHER" id="PTHR22997:SF0">
    <property type="entry name" value="PIH1 DOMAIN-CONTAINING PROTEIN 1"/>
    <property type="match status" value="1"/>
</dbReference>
<proteinExistence type="inferred from homology"/>
<reference evidence="6" key="1">
    <citation type="journal article" date="2021" name="Sci. Adv.">
        <title>The American lobster genome reveals insights on longevity, neural, and immune adaptations.</title>
        <authorList>
            <person name="Polinski J.M."/>
            <person name="Zimin A.V."/>
            <person name="Clark K.F."/>
            <person name="Kohn A.B."/>
            <person name="Sadowski N."/>
            <person name="Timp W."/>
            <person name="Ptitsyn A."/>
            <person name="Khanna P."/>
            <person name="Romanova D.Y."/>
            <person name="Williams P."/>
            <person name="Greenwood S.J."/>
            <person name="Moroz L.L."/>
            <person name="Walt D.R."/>
            <person name="Bodnar A.G."/>
        </authorList>
    </citation>
    <scope>NUCLEOTIDE SEQUENCE</scope>
    <source>
        <strain evidence="6">GMGI-L3</strain>
    </source>
</reference>
<evidence type="ECO:0000259" key="5">
    <source>
        <dbReference type="Pfam" id="PF18201"/>
    </source>
</evidence>
<protein>
    <recommendedName>
        <fullName evidence="2">PIH1 domain-containing protein 1</fullName>
    </recommendedName>
</protein>
<evidence type="ECO:0000313" key="6">
    <source>
        <dbReference type="EMBL" id="KAG7167511.1"/>
    </source>
</evidence>
<feature type="domain" description="PIH1D1/2/3 CS-like" evidence="5">
    <location>
        <begin position="202"/>
        <end position="272"/>
    </location>
</feature>
<comment type="function">
    <text evidence="3">Involved in the assembly of C/D box small nucleolar ribonucleoprotein (snoRNP) particles. Recruits the SWI/SNF complex to the core promoter of rRNA genes and enhances pre-rRNA transcription. Mediates interaction of TELO2 with the R2TP complex which is necessary for the stability of MTOR and SMG1. Positively regulates the assembly and activity of the mTORC1 complex.</text>
</comment>
<name>A0A8J5MXS6_HOMAM</name>
<sequence length="275" mass="30639">MYIVFIGGICVKTRDDQKNKVFINVCTSDAIPAPEDITDQELITILESEAPSDFRVPMSIGQPHYEKDKSGESCVAYDVIISPQFFLKMTDNPLFHNFFMIATLEGLEEKYSLKVDKNGWIVMKNKKYHGSIPEQTVRTNIPLVQELSKARHWNPEDIPGTSSGTAPPSQPLITELSTKTLTSSPVKIEKKKPKFLMKKIPDKNGVENLIAEINLPSMVTGHEVVVDVGGDRLVVESPKNLLDVFVPLSLDSNNAEAHFVTSTRVLVVRVPILHT</sequence>
<dbReference type="GO" id="GO:0006364">
    <property type="term" value="P:rRNA processing"/>
    <property type="evidence" value="ECO:0007669"/>
    <property type="project" value="TreeGrafter"/>
</dbReference>
<dbReference type="Pfam" id="PF08190">
    <property type="entry name" value="PIH1"/>
    <property type="match status" value="1"/>
</dbReference>